<evidence type="ECO:0000256" key="3">
    <source>
        <dbReference type="SAM" id="SignalP"/>
    </source>
</evidence>
<feature type="transmembrane region" description="Helical" evidence="2">
    <location>
        <begin position="115"/>
        <end position="136"/>
    </location>
</feature>
<gene>
    <name evidence="4" type="ORF">ENS29_01500</name>
</gene>
<reference evidence="4" key="1">
    <citation type="journal article" date="2020" name="mSystems">
        <title>Genome- and Community-Level Interaction Insights into Carbon Utilization and Element Cycling Functions of Hydrothermarchaeota in Hydrothermal Sediment.</title>
        <authorList>
            <person name="Zhou Z."/>
            <person name="Liu Y."/>
            <person name="Xu W."/>
            <person name="Pan J."/>
            <person name="Luo Z.H."/>
            <person name="Li M."/>
        </authorList>
    </citation>
    <scope>NUCLEOTIDE SEQUENCE [LARGE SCALE GENOMIC DNA]</scope>
    <source>
        <strain evidence="4">SpSt-477</strain>
    </source>
</reference>
<proteinExistence type="predicted"/>
<keyword evidence="2" id="KW-0472">Membrane</keyword>
<evidence type="ECO:0000313" key="4">
    <source>
        <dbReference type="EMBL" id="HGU31514.1"/>
    </source>
</evidence>
<dbReference type="EMBL" id="DSUH01000033">
    <property type="protein sequence ID" value="HGU31514.1"/>
    <property type="molecule type" value="Genomic_DNA"/>
</dbReference>
<keyword evidence="3" id="KW-0732">Signal</keyword>
<keyword evidence="2" id="KW-1133">Transmembrane helix</keyword>
<accession>A0A7C4RQL7</accession>
<dbReference type="AlphaFoldDB" id="A0A7C4RQL7"/>
<dbReference type="Gene3D" id="6.10.250.2540">
    <property type="match status" value="1"/>
</dbReference>
<comment type="caution">
    <text evidence="4">The sequence shown here is derived from an EMBL/GenBank/DDBJ whole genome shotgun (WGS) entry which is preliminary data.</text>
</comment>
<feature type="coiled-coil region" evidence="1">
    <location>
        <begin position="63"/>
        <end position="97"/>
    </location>
</feature>
<feature type="chain" id="PRO_5027884933" evidence="3">
    <location>
        <begin position="27"/>
        <end position="194"/>
    </location>
</feature>
<keyword evidence="2" id="KW-0812">Transmembrane</keyword>
<dbReference type="Gene3D" id="3.90.20.10">
    <property type="match status" value="1"/>
</dbReference>
<organism evidence="4">
    <name type="scientific">Desulfatirhabdium butyrativorans</name>
    <dbReference type="NCBI Taxonomy" id="340467"/>
    <lineage>
        <taxon>Bacteria</taxon>
        <taxon>Pseudomonadati</taxon>
        <taxon>Thermodesulfobacteriota</taxon>
        <taxon>Desulfobacteria</taxon>
        <taxon>Desulfobacterales</taxon>
        <taxon>Desulfatirhabdiaceae</taxon>
        <taxon>Desulfatirhabdium</taxon>
    </lineage>
</organism>
<feature type="signal peptide" evidence="3">
    <location>
        <begin position="1"/>
        <end position="26"/>
    </location>
</feature>
<sequence>MKPSFRISVLLYAVLCMVVFPSIPMAADGFTQADRERMASLEASFSMFVQQIDKRFEQIDKRFEQVDKRFEQVDKRFEKLEKRFEQIDKRFEQVDKRIEDLRIDMNARFEQMTNLFYMVGAMFTTLFTAVFAFAWWDRRSVISTAKKAAREEVEHRTRGLDETTLTVNRILEAMRSLSEHMPELKDILRRVHLL</sequence>
<name>A0A7C4RQL7_9BACT</name>
<protein>
    <submittedName>
        <fullName evidence="4">Uncharacterized protein</fullName>
    </submittedName>
</protein>
<evidence type="ECO:0000256" key="1">
    <source>
        <dbReference type="SAM" id="Coils"/>
    </source>
</evidence>
<keyword evidence="1" id="KW-0175">Coiled coil</keyword>
<evidence type="ECO:0000256" key="2">
    <source>
        <dbReference type="SAM" id="Phobius"/>
    </source>
</evidence>